<proteinExistence type="predicted"/>
<reference evidence="1 2" key="1">
    <citation type="journal article" date="2020" name="Cell">
        <title>Large-Scale Comparative Analyses of Tick Genomes Elucidate Their Genetic Diversity and Vector Capacities.</title>
        <authorList>
            <consortium name="Tick Genome and Microbiome Consortium (TIGMIC)"/>
            <person name="Jia N."/>
            <person name="Wang J."/>
            <person name="Shi W."/>
            <person name="Du L."/>
            <person name="Sun Y."/>
            <person name="Zhan W."/>
            <person name="Jiang J.F."/>
            <person name="Wang Q."/>
            <person name="Zhang B."/>
            <person name="Ji P."/>
            <person name="Bell-Sakyi L."/>
            <person name="Cui X.M."/>
            <person name="Yuan T.T."/>
            <person name="Jiang B.G."/>
            <person name="Yang W.F."/>
            <person name="Lam T.T."/>
            <person name="Chang Q.C."/>
            <person name="Ding S.J."/>
            <person name="Wang X.J."/>
            <person name="Zhu J.G."/>
            <person name="Ruan X.D."/>
            <person name="Zhao L."/>
            <person name="Wei J.T."/>
            <person name="Ye R.Z."/>
            <person name="Que T.C."/>
            <person name="Du C.H."/>
            <person name="Zhou Y.H."/>
            <person name="Cheng J.X."/>
            <person name="Dai P.F."/>
            <person name="Guo W.B."/>
            <person name="Han X.H."/>
            <person name="Huang E.J."/>
            <person name="Li L.F."/>
            <person name="Wei W."/>
            <person name="Gao Y.C."/>
            <person name="Liu J.Z."/>
            <person name="Shao H.Z."/>
            <person name="Wang X."/>
            <person name="Wang C.C."/>
            <person name="Yang T.C."/>
            <person name="Huo Q.B."/>
            <person name="Li W."/>
            <person name="Chen H.Y."/>
            <person name="Chen S.E."/>
            <person name="Zhou L.G."/>
            <person name="Ni X.B."/>
            <person name="Tian J.H."/>
            <person name="Sheng Y."/>
            <person name="Liu T."/>
            <person name="Pan Y.S."/>
            <person name="Xia L.Y."/>
            <person name="Li J."/>
            <person name="Zhao F."/>
            <person name="Cao W.C."/>
        </authorList>
    </citation>
    <scope>NUCLEOTIDE SEQUENCE [LARGE SCALE GENOMIC DNA]</scope>
    <source>
        <strain evidence="1">Iper-2018</strain>
    </source>
</reference>
<name>A0AC60P525_IXOPE</name>
<gene>
    <name evidence="1" type="ORF">HPB47_008342</name>
</gene>
<organism evidence="1 2">
    <name type="scientific">Ixodes persulcatus</name>
    <name type="common">Taiga tick</name>
    <dbReference type="NCBI Taxonomy" id="34615"/>
    <lineage>
        <taxon>Eukaryota</taxon>
        <taxon>Metazoa</taxon>
        <taxon>Ecdysozoa</taxon>
        <taxon>Arthropoda</taxon>
        <taxon>Chelicerata</taxon>
        <taxon>Arachnida</taxon>
        <taxon>Acari</taxon>
        <taxon>Parasitiformes</taxon>
        <taxon>Ixodida</taxon>
        <taxon>Ixodoidea</taxon>
        <taxon>Ixodidae</taxon>
        <taxon>Ixodinae</taxon>
        <taxon>Ixodes</taxon>
    </lineage>
</organism>
<protein>
    <submittedName>
        <fullName evidence="1">Uncharacterized protein</fullName>
    </submittedName>
</protein>
<evidence type="ECO:0000313" key="2">
    <source>
        <dbReference type="Proteomes" id="UP000805193"/>
    </source>
</evidence>
<dbReference type="Proteomes" id="UP000805193">
    <property type="component" value="Unassembled WGS sequence"/>
</dbReference>
<comment type="caution">
    <text evidence="1">The sequence shown here is derived from an EMBL/GenBank/DDBJ whole genome shotgun (WGS) entry which is preliminary data.</text>
</comment>
<sequence length="643" mass="72752">MSISLVVLRLEVAVDYSIFPHINYVSAKAARRLDLCASATPYRSGAGEWRSSSSKFEEIRKESRGCREPHDIVIESVTIEFDDMASSKSSSRPPRSDRVSAESSPLREPDPGRRTESLDLTEVGATERSKALSTQIPFFSGNHCVEVTRGILHLFKENQQTPLGEAERSEMLCMLAVPAMMTLHDLLQFIAPVSAHVENIRVIRDSKPNLYMVLLKFRDQKSADDFYQNFNGVRFNSIEPETCHLVYVSKVEMVKEDDPACIVVPGHTELPTCPVCLERMDESVEGILTILCNHSFHDGCLAKWGDTSCPVCRYCQTPELVPDNRCFSCGSQENLWICLICGHIGCGRYVEAHAYNHYVRTQHTFAMQLGNNSVWDYAGDNYVHRLVQNKTDGKLVELQGLGTDSDEKLDSVQLEYTYLLTSQLEKQRQYFEDCIDMVQKENVKQINELKEKTQIAVEERKELERKLSQVTKDKDALRRKSEQLSSQLSKAKAELQEEKYINKCLHENQVGWQTRLKDVEGKLQELQEAKDKEVKDLQEQLRDLMFYLDAKDKINSSSNDIRQEIQEANPQRSLDLVLGGPVGSGGSEDAGSLLAKGRNSWKQENLKRKGGAYPSSGVKAGTMGTRWPILKPPFSERRLAIGR</sequence>
<accession>A0AC60P525</accession>
<keyword evidence="2" id="KW-1185">Reference proteome</keyword>
<evidence type="ECO:0000313" key="1">
    <source>
        <dbReference type="EMBL" id="KAG0414499.1"/>
    </source>
</evidence>
<dbReference type="EMBL" id="JABSTQ010011173">
    <property type="protein sequence ID" value="KAG0414499.1"/>
    <property type="molecule type" value="Genomic_DNA"/>
</dbReference>